<dbReference type="InterPro" id="IPR038763">
    <property type="entry name" value="DHH_sf"/>
</dbReference>
<evidence type="ECO:0000313" key="3">
    <source>
        <dbReference type="Proteomes" id="UP001486565"/>
    </source>
</evidence>
<dbReference type="InterPro" id="IPR001667">
    <property type="entry name" value="DDH_dom"/>
</dbReference>
<dbReference type="Gene3D" id="3.10.310.30">
    <property type="match status" value="1"/>
</dbReference>
<keyword evidence="3" id="KW-1185">Reference proteome</keyword>
<dbReference type="Pfam" id="PF02272">
    <property type="entry name" value="DHHA1"/>
    <property type="match status" value="1"/>
</dbReference>
<dbReference type="SMART" id="SM00267">
    <property type="entry name" value="GGDEF"/>
    <property type="match status" value="1"/>
</dbReference>
<dbReference type="Gene3D" id="3.90.1640.10">
    <property type="entry name" value="inorganic pyrophosphatase (n-terminal core)"/>
    <property type="match status" value="1"/>
</dbReference>
<evidence type="ECO:0000259" key="1">
    <source>
        <dbReference type="SMART" id="SM00267"/>
    </source>
</evidence>
<dbReference type="EMBL" id="CP121687">
    <property type="protein sequence ID" value="WZL68885.1"/>
    <property type="molecule type" value="Genomic_DNA"/>
</dbReference>
<dbReference type="RefSeq" id="WP_341875892.1">
    <property type="nucleotide sequence ID" value="NZ_CP121687.1"/>
</dbReference>
<dbReference type="PANTHER" id="PTHR47618:SF2">
    <property type="entry name" value="CYCLIC-DI-AMP PHOSPHODIESTERASE GDPP"/>
    <property type="match status" value="1"/>
</dbReference>
<gene>
    <name evidence="2" type="ORF">QBE51_08595</name>
</gene>
<dbReference type="InterPro" id="IPR000160">
    <property type="entry name" value="GGDEF_dom"/>
</dbReference>
<dbReference type="Pfam" id="PF24898">
    <property type="entry name" value="GGDEF_GdpP"/>
    <property type="match status" value="1"/>
</dbReference>
<dbReference type="InterPro" id="IPR051319">
    <property type="entry name" value="Oligoribo/pAp-PDE_c-di-AMP_PDE"/>
</dbReference>
<dbReference type="Proteomes" id="UP001486565">
    <property type="component" value="Chromosome"/>
</dbReference>
<proteinExistence type="predicted"/>
<reference evidence="2 3" key="1">
    <citation type="submission" date="2023-03" db="EMBL/GenBank/DDBJ databases">
        <title>Novel Species.</title>
        <authorList>
            <person name="Ma S."/>
        </authorList>
    </citation>
    <scope>NUCLEOTIDE SEQUENCE [LARGE SCALE GENOMIC DNA]</scope>
    <source>
        <strain evidence="2 3">LIND6LT2</strain>
    </source>
</reference>
<dbReference type="PANTHER" id="PTHR47618">
    <property type="entry name" value="BIFUNCTIONAL OLIGORIBONUCLEASE AND PAP PHOSPHATASE NRNA"/>
    <property type="match status" value="1"/>
</dbReference>
<dbReference type="SUPFAM" id="SSF64182">
    <property type="entry name" value="DHH phosphoesterases"/>
    <property type="match status" value="1"/>
</dbReference>
<accession>A0ABZ2Y148</accession>
<dbReference type="InterPro" id="IPR003156">
    <property type="entry name" value="DHHA1_dom"/>
</dbReference>
<organism evidence="2 3">
    <name type="scientific">Defluviitalea saccharophila</name>
    <dbReference type="NCBI Taxonomy" id="879970"/>
    <lineage>
        <taxon>Bacteria</taxon>
        <taxon>Bacillati</taxon>
        <taxon>Bacillota</taxon>
        <taxon>Clostridia</taxon>
        <taxon>Lachnospirales</taxon>
        <taxon>Defluviitaleaceae</taxon>
        <taxon>Defluviitalea</taxon>
    </lineage>
</organism>
<sequence>MYIDRVYLSNANEKQRNMYGLYFIDNTNHIILKEENLKQKVSIGLIFIDNYEEVMQSVEDVRRPLLIALIDRKLNAWAQQGEGIVKKLEKDQYLALFNNEHLEEFRQKKFEILDEIRQIHIGNELPVTLSIGFGVNGKTLPQSMEYAKAAIDLALGRGGDQAVIKNVDKYLFYGGKTKEVEKSTRVKARMKAYAFREIIEESDEILIMGHKNPDVDCFGAAIGVYRAAQLLGKKAYIVLNEPTNAIKTVYERIIASKEYEEKIFLNSIEAIGHTGERTLVVVVDVHRPSYTECPELLELSKNIVVFDHHRRSAEFIENAVLTYLEPFISSTCEMIAEILQYIVDKVKLKPIEADILLAGITIDTKNFVFKTGVRTFEAAAFLRRNGADSTRVRMLFQNDMESYKARAAAVKDAQIYRNNMAISIAPSDIKNGAVIAAQAADELLNISGIIASFVMCSIQNDIMISARSLGDINVQLIMEKLGGGGHQTVAGAQFSDTSISEAYDKLIEAIDEYLEEGAERR</sequence>
<dbReference type="Pfam" id="PF01368">
    <property type="entry name" value="DHH"/>
    <property type="match status" value="1"/>
</dbReference>
<name>A0ABZ2Y148_9FIRM</name>
<feature type="domain" description="GGDEF" evidence="1">
    <location>
        <begin position="8"/>
        <end position="165"/>
    </location>
</feature>
<protein>
    <submittedName>
        <fullName evidence="2">DHH family phosphoesterase</fullName>
    </submittedName>
</protein>
<evidence type="ECO:0000313" key="2">
    <source>
        <dbReference type="EMBL" id="WZL68885.1"/>
    </source>
</evidence>